<dbReference type="Proteomes" id="UP000078396">
    <property type="component" value="Unassembled WGS sequence"/>
</dbReference>
<sequence length="63" mass="6765">MTNSTASDDYDIHLPDGVETRFGIRMLSYDEHASEVVMTMPMAATELNEGSAARSGDSFGHAA</sequence>
<evidence type="ECO:0000313" key="1">
    <source>
        <dbReference type="EMBL" id="OAN36493.1"/>
    </source>
</evidence>
<dbReference type="AlphaFoldDB" id="A0A178LRT5"/>
<dbReference type="RefSeq" id="WP_064283203.1">
    <property type="nucleotide sequence ID" value="NZ_LWCS01000033.1"/>
</dbReference>
<gene>
    <name evidence="1" type="ORF">A4X20_24480</name>
</gene>
<comment type="caution">
    <text evidence="1">The sequence shown here is derived from an EMBL/GenBank/DDBJ whole genome shotgun (WGS) entry which is preliminary data.</text>
</comment>
<proteinExistence type="predicted"/>
<reference evidence="1 2" key="1">
    <citation type="submission" date="2016-04" db="EMBL/GenBank/DDBJ databases">
        <title>Draft Genome Sequences of Staphylococcus capitis Strain H36, S. capitis Strain H65, S. cohnii Strain H62, S. hominis Strain H69, Mycobacterium iranicum Strain H39, Plantibacter sp. Strain H53, Pseudomonas oryzihabitans Strain H72, and Microbacterium sp. Strain H83, isolated from residential settings.</title>
        <authorList>
            <person name="Lymperopoulou D."/>
            <person name="Adams R.I."/>
            <person name="Lindow S."/>
            <person name="Coil D.A."/>
            <person name="Jospin G."/>
            <person name="Eisen J.A."/>
        </authorList>
    </citation>
    <scope>NUCLEOTIDE SEQUENCE [LARGE SCALE GENOMIC DNA]</scope>
    <source>
        <strain evidence="1 2">H39</strain>
    </source>
</reference>
<protein>
    <submittedName>
        <fullName evidence="1">Uncharacterized protein</fullName>
    </submittedName>
</protein>
<name>A0A178LRT5_MYCIR</name>
<dbReference type="EMBL" id="LWCS01000033">
    <property type="protein sequence ID" value="OAN36493.1"/>
    <property type="molecule type" value="Genomic_DNA"/>
</dbReference>
<organism evidence="1 2">
    <name type="scientific">Mycolicibacterium iranicum</name>
    <name type="common">Mycobacterium iranicum</name>
    <dbReference type="NCBI Taxonomy" id="912594"/>
    <lineage>
        <taxon>Bacteria</taxon>
        <taxon>Bacillati</taxon>
        <taxon>Actinomycetota</taxon>
        <taxon>Actinomycetes</taxon>
        <taxon>Mycobacteriales</taxon>
        <taxon>Mycobacteriaceae</taxon>
        <taxon>Mycolicibacterium</taxon>
    </lineage>
</organism>
<evidence type="ECO:0000313" key="2">
    <source>
        <dbReference type="Proteomes" id="UP000078396"/>
    </source>
</evidence>
<accession>A0A178LRT5</accession>